<sequence>MVQKRKDERAKDIWKQEKEEKEEDEVEREGDDGVSSSFFYKSLIRHIFYHNEKLYELILDIVESRWDSKLERPLHLAGDHLNHAYCYDNPQIETQGYFMDAINTCVVKLIPPVQEQDQVSIDLEKYRTAMGTLGTKLALRQRKTLKAGKIL</sequence>
<evidence type="ECO:0000313" key="3">
    <source>
        <dbReference type="Proteomes" id="UP000017836"/>
    </source>
</evidence>
<reference evidence="3" key="1">
    <citation type="journal article" date="2013" name="Science">
        <title>The Amborella genome and the evolution of flowering plants.</title>
        <authorList>
            <consortium name="Amborella Genome Project"/>
        </authorList>
    </citation>
    <scope>NUCLEOTIDE SEQUENCE [LARGE SCALE GENOMIC DNA]</scope>
</reference>
<feature type="region of interest" description="Disordered" evidence="1">
    <location>
        <begin position="1"/>
        <end position="32"/>
    </location>
</feature>
<keyword evidence="3" id="KW-1185">Reference proteome</keyword>
<proteinExistence type="predicted"/>
<dbReference type="Gramene" id="ERN00599">
    <property type="protein sequence ID" value="ERN00599"/>
    <property type="gene ID" value="AMTR_s00091p00076380"/>
</dbReference>
<dbReference type="Proteomes" id="UP000017836">
    <property type="component" value="Unassembled WGS sequence"/>
</dbReference>
<evidence type="ECO:0000256" key="1">
    <source>
        <dbReference type="SAM" id="MobiDB-lite"/>
    </source>
</evidence>
<gene>
    <name evidence="2" type="ORF">AMTR_s00091p00076380</name>
</gene>
<organism evidence="2 3">
    <name type="scientific">Amborella trichopoda</name>
    <dbReference type="NCBI Taxonomy" id="13333"/>
    <lineage>
        <taxon>Eukaryota</taxon>
        <taxon>Viridiplantae</taxon>
        <taxon>Streptophyta</taxon>
        <taxon>Embryophyta</taxon>
        <taxon>Tracheophyta</taxon>
        <taxon>Spermatophyta</taxon>
        <taxon>Magnoliopsida</taxon>
        <taxon>Amborellales</taxon>
        <taxon>Amborellaceae</taxon>
        <taxon>Amborella</taxon>
    </lineage>
</organism>
<dbReference type="HOGENOM" id="CLU_1733964_0_0_1"/>
<accession>W1NZ06</accession>
<name>W1NZ06_AMBTC</name>
<feature type="compositionally biased region" description="Basic and acidic residues" evidence="1">
    <location>
        <begin position="1"/>
        <end position="19"/>
    </location>
</feature>
<protein>
    <submittedName>
        <fullName evidence="2">Uncharacterized protein</fullName>
    </submittedName>
</protein>
<feature type="compositionally biased region" description="Acidic residues" evidence="1">
    <location>
        <begin position="20"/>
        <end position="32"/>
    </location>
</feature>
<dbReference type="AlphaFoldDB" id="W1NZ06"/>
<dbReference type="EMBL" id="KI394855">
    <property type="protein sequence ID" value="ERN00599.1"/>
    <property type="molecule type" value="Genomic_DNA"/>
</dbReference>
<evidence type="ECO:0000313" key="2">
    <source>
        <dbReference type="EMBL" id="ERN00599.1"/>
    </source>
</evidence>